<keyword evidence="5" id="KW-0175">Coiled coil</keyword>
<dbReference type="Gene3D" id="1.10.287.460">
    <property type="entry name" value="Peptidyl-prolyl cis-trans isomerase, FKBP-type, N-terminal domain"/>
    <property type="match status" value="1"/>
</dbReference>
<dbReference type="EC" id="5.2.1.8" evidence="2 4"/>
<feature type="domain" description="PPIase FKBP-type" evidence="6">
    <location>
        <begin position="383"/>
        <end position="469"/>
    </location>
</feature>
<dbReference type="InterPro" id="IPR001179">
    <property type="entry name" value="PPIase_FKBP_dom"/>
</dbReference>
<dbReference type="EMBL" id="AAGKEV010000018">
    <property type="protein sequence ID" value="EBO9650603.1"/>
    <property type="molecule type" value="Genomic_DNA"/>
</dbReference>
<dbReference type="GO" id="GO:0003755">
    <property type="term" value="F:peptidyl-prolyl cis-trans isomerase activity"/>
    <property type="evidence" value="ECO:0007669"/>
    <property type="project" value="UniProtKB-KW"/>
</dbReference>
<dbReference type="SUPFAM" id="SSF54534">
    <property type="entry name" value="FKBP-like"/>
    <property type="match status" value="1"/>
</dbReference>
<feature type="coiled-coil region" evidence="5">
    <location>
        <begin position="77"/>
        <end position="104"/>
    </location>
</feature>
<evidence type="ECO:0000256" key="2">
    <source>
        <dbReference type="ARBA" id="ARBA00013194"/>
    </source>
</evidence>
<feature type="coiled-coil region" evidence="5">
    <location>
        <begin position="132"/>
        <end position="258"/>
    </location>
</feature>
<sequence>MKKGKRAKENRINACLVAVWLLLTMLTGFQMLMVAATKAHAAENDMPEVLRYAREYTRASVGKTPALPPEKSLARKLARSELIRRQQRARIDALETRLKAAQAESAMPAGYPGGQEEVARLTRELNVSGETVNTLTQKLSQVQQENANLQARVTQLGLVIQKTKTAEASNVSSALTHSEERVKKLTAQVADLEKEKAYIEKLQAAGENALAQAESSLKKRDGEVAHLSGELSRVRENATALEKQRAELEKTLQAMKLRDVVSLKTVNQRQAYAAGVMYARDVRDARDGNRMLGIHLDATALNAGLTDALSEQPLKLDEKTLEDATKSLAKTASDAFRSVTAHQARLAEDWLKGFRKEKGTARDESGFWYRVTYNGDGEYLKPEDIVDVVVEERLADGTVVSDMDRAGSSLRQKVADFPPVFASGLLRLKNHGQITLAVPPELAYGDRGYPPDVPPGAMMIYHIRVSDVIPASPVAAAGKTQK</sequence>
<comment type="catalytic activity">
    <reaction evidence="1 4">
        <text>[protein]-peptidylproline (omega=180) = [protein]-peptidylproline (omega=0)</text>
        <dbReference type="Rhea" id="RHEA:16237"/>
        <dbReference type="Rhea" id="RHEA-COMP:10747"/>
        <dbReference type="Rhea" id="RHEA-COMP:10748"/>
        <dbReference type="ChEBI" id="CHEBI:83833"/>
        <dbReference type="ChEBI" id="CHEBI:83834"/>
        <dbReference type="EC" id="5.2.1.8"/>
    </reaction>
</comment>
<evidence type="ECO:0000256" key="4">
    <source>
        <dbReference type="PROSITE-ProRule" id="PRU00277"/>
    </source>
</evidence>
<evidence type="ECO:0000256" key="3">
    <source>
        <dbReference type="ARBA" id="ARBA00023110"/>
    </source>
</evidence>
<dbReference type="Gene3D" id="3.10.50.40">
    <property type="match status" value="1"/>
</dbReference>
<organism evidence="7">
    <name type="scientific">Salmonella enterica</name>
    <name type="common">Salmonella choleraesuis</name>
    <dbReference type="NCBI Taxonomy" id="28901"/>
    <lineage>
        <taxon>Bacteria</taxon>
        <taxon>Pseudomonadati</taxon>
        <taxon>Pseudomonadota</taxon>
        <taxon>Gammaproteobacteria</taxon>
        <taxon>Enterobacterales</taxon>
        <taxon>Enterobacteriaceae</taxon>
        <taxon>Salmonella</taxon>
    </lineage>
</organism>
<dbReference type="InterPro" id="IPR036944">
    <property type="entry name" value="PPIase_FKBP_N_sf"/>
</dbReference>
<dbReference type="RefSeq" id="WP_080078644.1">
    <property type="nucleotide sequence ID" value="NZ_MYLT01000015.1"/>
</dbReference>
<name>A0A5U2CJQ0_SALER</name>
<dbReference type="AlphaFoldDB" id="A0A5U2CJQ0"/>
<evidence type="ECO:0000256" key="5">
    <source>
        <dbReference type="SAM" id="Coils"/>
    </source>
</evidence>
<keyword evidence="3 4" id="KW-0697">Rotamase</keyword>
<gene>
    <name evidence="7" type="ORF">S893_21045</name>
</gene>
<dbReference type="InterPro" id="IPR000774">
    <property type="entry name" value="PPIase_FKBP_N"/>
</dbReference>
<evidence type="ECO:0000259" key="6">
    <source>
        <dbReference type="PROSITE" id="PS50059"/>
    </source>
</evidence>
<dbReference type="PROSITE" id="PS50059">
    <property type="entry name" value="FKBP_PPIASE"/>
    <property type="match status" value="1"/>
</dbReference>
<dbReference type="Pfam" id="PF01346">
    <property type="entry name" value="FKBP_N"/>
    <property type="match status" value="1"/>
</dbReference>
<keyword evidence="4" id="KW-0413">Isomerase</keyword>
<accession>A0A5U2CJQ0</accession>
<comment type="caution">
    <text evidence="7">The sequence shown here is derived from an EMBL/GenBank/DDBJ whole genome shotgun (WGS) entry which is preliminary data.</text>
</comment>
<evidence type="ECO:0000313" key="7">
    <source>
        <dbReference type="EMBL" id="EBO9650603.1"/>
    </source>
</evidence>
<proteinExistence type="predicted"/>
<protein>
    <recommendedName>
        <fullName evidence="2 4">peptidylprolyl isomerase</fullName>
        <ecNumber evidence="2 4">5.2.1.8</ecNumber>
    </recommendedName>
</protein>
<dbReference type="Pfam" id="PF00254">
    <property type="entry name" value="FKBP_C"/>
    <property type="match status" value="1"/>
</dbReference>
<dbReference type="GO" id="GO:0006457">
    <property type="term" value="P:protein folding"/>
    <property type="evidence" value="ECO:0007669"/>
    <property type="project" value="InterPro"/>
</dbReference>
<evidence type="ECO:0000256" key="1">
    <source>
        <dbReference type="ARBA" id="ARBA00000971"/>
    </source>
</evidence>
<dbReference type="InterPro" id="IPR046357">
    <property type="entry name" value="PPIase_dom_sf"/>
</dbReference>
<reference evidence="7" key="1">
    <citation type="submission" date="2018-07" db="EMBL/GenBank/DDBJ databases">
        <authorList>
            <consortium name="GenomeTrakr network: Whole genome sequencing for foodborne pathogen traceback"/>
        </authorList>
    </citation>
    <scope>NUCLEOTIDE SEQUENCE</scope>
    <source>
        <strain evidence="7">FDN0034</strain>
    </source>
</reference>